<evidence type="ECO:0000313" key="3">
    <source>
        <dbReference type="EMBL" id="TCP23238.1"/>
    </source>
</evidence>
<dbReference type="PANTHER" id="PTHR43777">
    <property type="entry name" value="MOLYBDENUM COFACTOR CYTIDYLYLTRANSFERASE"/>
    <property type="match status" value="1"/>
</dbReference>
<dbReference type="SUPFAM" id="SSF53448">
    <property type="entry name" value="Nucleotide-diphospho-sugar transferases"/>
    <property type="match status" value="1"/>
</dbReference>
<keyword evidence="3" id="KW-0548">Nucleotidyltransferase</keyword>
<dbReference type="Proteomes" id="UP000295733">
    <property type="component" value="Unassembled WGS sequence"/>
</dbReference>
<dbReference type="GO" id="GO:0016779">
    <property type="term" value="F:nucleotidyltransferase activity"/>
    <property type="evidence" value="ECO:0007669"/>
    <property type="project" value="UniProtKB-KW"/>
</dbReference>
<proteinExistence type="predicted"/>
<dbReference type="PANTHER" id="PTHR43777:SF1">
    <property type="entry name" value="MOLYBDENUM COFACTOR CYTIDYLYLTRANSFERASE"/>
    <property type="match status" value="1"/>
</dbReference>
<dbReference type="CDD" id="cd04182">
    <property type="entry name" value="GT_2_like_f"/>
    <property type="match status" value="1"/>
</dbReference>
<dbReference type="InterPro" id="IPR029044">
    <property type="entry name" value="Nucleotide-diphossugar_trans"/>
</dbReference>
<evidence type="ECO:0000313" key="4">
    <source>
        <dbReference type="Proteomes" id="UP000295733"/>
    </source>
</evidence>
<name>A0A4R2NPF8_RHOAD</name>
<protein>
    <submittedName>
        <fullName evidence="3">CTP:molybdopterin cytidylyltransferase MocA</fullName>
    </submittedName>
</protein>
<dbReference type="Gene3D" id="3.90.550.10">
    <property type="entry name" value="Spore Coat Polysaccharide Biosynthesis Protein SpsA, Chain A"/>
    <property type="match status" value="1"/>
</dbReference>
<keyword evidence="3" id="KW-0808">Transferase</keyword>
<keyword evidence="1" id="KW-0460">Magnesium</keyword>
<dbReference type="Pfam" id="PF12804">
    <property type="entry name" value="NTP_transf_3"/>
    <property type="match status" value="1"/>
</dbReference>
<organism evidence="3 4">
    <name type="scientific">Rhodovulum adriaticum</name>
    <name type="common">Rhodopseudomonas adriatica</name>
    <dbReference type="NCBI Taxonomy" id="35804"/>
    <lineage>
        <taxon>Bacteria</taxon>
        <taxon>Pseudomonadati</taxon>
        <taxon>Pseudomonadota</taxon>
        <taxon>Alphaproteobacteria</taxon>
        <taxon>Rhodobacterales</taxon>
        <taxon>Paracoccaceae</taxon>
        <taxon>Rhodovulum</taxon>
    </lineage>
</organism>
<evidence type="ECO:0000256" key="1">
    <source>
        <dbReference type="ARBA" id="ARBA00022842"/>
    </source>
</evidence>
<keyword evidence="4" id="KW-1185">Reference proteome</keyword>
<dbReference type="InterPro" id="IPR025877">
    <property type="entry name" value="MobA-like_NTP_Trfase"/>
</dbReference>
<comment type="caution">
    <text evidence="3">The sequence shown here is derived from an EMBL/GenBank/DDBJ whole genome shotgun (WGS) entry which is preliminary data.</text>
</comment>
<feature type="domain" description="MobA-like NTP transferase" evidence="2">
    <location>
        <begin position="10"/>
        <end position="169"/>
    </location>
</feature>
<gene>
    <name evidence="3" type="ORF">EV656_104213</name>
</gene>
<accession>A0A4R2NPF8</accession>
<dbReference type="RefSeq" id="WP_132602374.1">
    <property type="nucleotide sequence ID" value="NZ_NRRP01000002.1"/>
</dbReference>
<reference evidence="3 4" key="1">
    <citation type="submission" date="2019-03" db="EMBL/GenBank/DDBJ databases">
        <title>Genomic Encyclopedia of Type Strains, Phase IV (KMG-IV): sequencing the most valuable type-strain genomes for metagenomic binning, comparative biology and taxonomic classification.</title>
        <authorList>
            <person name="Goeker M."/>
        </authorList>
    </citation>
    <scope>NUCLEOTIDE SEQUENCE [LARGE SCALE GENOMIC DNA]</scope>
    <source>
        <strain evidence="3 4">DSM 2781</strain>
    </source>
</reference>
<sequence>MVDLLILLPAAGRSARMGGQDKLLMPVDGEPLLRRQVRAALATGQRVLATLPRGRATARAAALAGLAGPLTIAEIDAEEGMAASLRAGAKAAQAAHAAGLMVMLPDMPEIGASHVARLARAFAEVPERPLRATDMAGIPGHPAILPARLFPALAGLRGDAGARALLQRENVRLIPLAGRAAITDLDTPADWAAWQSRQQQG</sequence>
<dbReference type="EMBL" id="SLXL01000004">
    <property type="protein sequence ID" value="TCP23238.1"/>
    <property type="molecule type" value="Genomic_DNA"/>
</dbReference>
<evidence type="ECO:0000259" key="2">
    <source>
        <dbReference type="Pfam" id="PF12804"/>
    </source>
</evidence>
<dbReference type="OrthoDB" id="9779263at2"/>
<dbReference type="AlphaFoldDB" id="A0A4R2NPF8"/>